<dbReference type="GO" id="GO:0051321">
    <property type="term" value="P:meiotic cell cycle"/>
    <property type="evidence" value="ECO:0007669"/>
    <property type="project" value="UniProtKB-KW"/>
</dbReference>
<evidence type="ECO:0000313" key="4">
    <source>
        <dbReference type="Proteomes" id="UP001172102"/>
    </source>
</evidence>
<dbReference type="EMBL" id="JAUKUA010000007">
    <property type="protein sequence ID" value="KAK0704841.1"/>
    <property type="molecule type" value="Genomic_DNA"/>
</dbReference>
<organism evidence="3 4">
    <name type="scientific">Lasiosphaeris hirsuta</name>
    <dbReference type="NCBI Taxonomy" id="260670"/>
    <lineage>
        <taxon>Eukaryota</taxon>
        <taxon>Fungi</taxon>
        <taxon>Dikarya</taxon>
        <taxon>Ascomycota</taxon>
        <taxon>Pezizomycotina</taxon>
        <taxon>Sordariomycetes</taxon>
        <taxon>Sordariomycetidae</taxon>
        <taxon>Sordariales</taxon>
        <taxon>Lasiosphaeriaceae</taxon>
        <taxon>Lasiosphaeris</taxon>
    </lineage>
</organism>
<feature type="region of interest" description="Disordered" evidence="2">
    <location>
        <begin position="1"/>
        <end position="23"/>
    </location>
</feature>
<evidence type="ECO:0000313" key="3">
    <source>
        <dbReference type="EMBL" id="KAK0704841.1"/>
    </source>
</evidence>
<dbReference type="Proteomes" id="UP001172102">
    <property type="component" value="Unassembled WGS sequence"/>
</dbReference>
<proteinExistence type="predicted"/>
<gene>
    <name evidence="3" type="ORF">B0H67DRAFT_362083</name>
</gene>
<dbReference type="GO" id="GO:0090173">
    <property type="term" value="P:regulation of synaptonemal complex assembly"/>
    <property type="evidence" value="ECO:0007669"/>
    <property type="project" value="InterPro"/>
</dbReference>
<reference evidence="3" key="1">
    <citation type="submission" date="2023-06" db="EMBL/GenBank/DDBJ databases">
        <title>Genome-scale phylogeny and comparative genomics of the fungal order Sordariales.</title>
        <authorList>
            <consortium name="Lawrence Berkeley National Laboratory"/>
            <person name="Hensen N."/>
            <person name="Bonometti L."/>
            <person name="Westerberg I."/>
            <person name="Brannstrom I.O."/>
            <person name="Guillou S."/>
            <person name="Cros-Aarteil S."/>
            <person name="Calhoun S."/>
            <person name="Haridas S."/>
            <person name="Kuo A."/>
            <person name="Mondo S."/>
            <person name="Pangilinan J."/>
            <person name="Riley R."/>
            <person name="Labutti K."/>
            <person name="Andreopoulos B."/>
            <person name="Lipzen A."/>
            <person name="Chen C."/>
            <person name="Yanf M."/>
            <person name="Daum C."/>
            <person name="Ng V."/>
            <person name="Clum A."/>
            <person name="Steindorff A."/>
            <person name="Ohm R."/>
            <person name="Martin F."/>
            <person name="Silar P."/>
            <person name="Natvig D."/>
            <person name="Lalanne C."/>
            <person name="Gautier V."/>
            <person name="Ament-Velasquez S.L."/>
            <person name="Kruys A."/>
            <person name="Hutchinson M.I."/>
            <person name="Powell A.J."/>
            <person name="Barry K."/>
            <person name="Miller A.N."/>
            <person name="Grigoriev I.V."/>
            <person name="Debuchy R."/>
            <person name="Gladieux P."/>
            <person name="Thoren M.H."/>
            <person name="Johannesson H."/>
        </authorList>
    </citation>
    <scope>NUCLEOTIDE SEQUENCE</scope>
    <source>
        <strain evidence="3">SMH4607-1</strain>
    </source>
</reference>
<keyword evidence="4" id="KW-1185">Reference proteome</keyword>
<sequence>MFPDRAFRFPQQPQSQPGGKTERRIEAAIEFSESLYRILSSDPKDAPATDALVNDIKKHVDRLHECQQKHKYLPGVTGDPEVDTQAVRLWNLCTRLRRGKFEAERLRRLFLYGKVLAFHLLAVVRPPKQWASGEVVYLLRLALKAARDCIDGSESELATPILTKAAEYKGVLQDLTPRLAQEDVDEANCLEVEYFIVRTALSWKENRIDVAEHMYTKAERLRNFLTPDYAERLADILYKIGKSLSAKGDFAIAIKWLERADETVNRQSLESPSREGIELRLAILQALVSALLKTGATKDLERAKNYVDCIEAEVGNKLVVSLLRLELLQKTPAEVFDSDAYSIVLRHMIKDFNFTEPGFKLIIYHIRKLHDKSPGSGCTVLDDFILALSKAENDIWVEKAIVSRIWMTSNQRDTLATIDAVRSVLSNLTKPLSAEAAIAAQVLESNYALGQYDLAESWCQLSLHTAFQSCGPNNTSKLERKLLLCALARDSLEVAVSIIQKMSQQSWNEPMTAYLAFKVAVRTKDRVLAERSLETVSSTPDHMDYLGACIAESQNAGDIFCAIAALNKLYEKYEYKAPNLVHLPALFRCTIRLLHLLVGRPDADKNLIVHKLCEGFDAVVLALQKQKQDAESRDLFSVDELEWFSRNAYNLALKNTITWDLRYVVKMLTACVNIVSYFPSDVGSQVDLSLKSLFSRFVISSALVSLARTQDNVEKQRHDYRAMRTHVMEFDKELPEHLPHFDKGSKEDMLRKHAALLAFDFEAAMSLGQLEDLGNIVQRAALCRNVTAYQAMADCLLRGKVPAQVLYSTMRKIINEIWSLESFDALKLAKYTRCLFQATLPLDDGLGIKLLDEACSQARELRESEGHWPEEELQWMAATAFNHAIDCYSSHETERAEEWATKAINLSHYCNDEGGLERTLQEKYLQLKFDVDAR</sequence>
<evidence type="ECO:0000256" key="2">
    <source>
        <dbReference type="SAM" id="MobiDB-lite"/>
    </source>
</evidence>
<dbReference type="Pfam" id="PF08631">
    <property type="entry name" value="SPO22"/>
    <property type="match status" value="1"/>
</dbReference>
<protein>
    <submittedName>
        <fullName evidence="3">Meiosis protein SPO22/ZIP4 like-domain-containing protein</fullName>
    </submittedName>
</protein>
<dbReference type="AlphaFoldDB" id="A0AA40DKQ6"/>
<dbReference type="InterPro" id="IPR039057">
    <property type="entry name" value="Spo22/ZIP4"/>
</dbReference>
<dbReference type="PANTHER" id="PTHR40375">
    <property type="entry name" value="SPORULATION-SPECIFIC PROTEIN 22"/>
    <property type="match status" value="1"/>
</dbReference>
<evidence type="ECO:0000256" key="1">
    <source>
        <dbReference type="ARBA" id="ARBA00023254"/>
    </source>
</evidence>
<dbReference type="InterPro" id="IPR013940">
    <property type="entry name" value="Spo22/ZIP4/TEX11"/>
</dbReference>
<keyword evidence="1" id="KW-0469">Meiosis</keyword>
<dbReference type="PANTHER" id="PTHR40375:SF2">
    <property type="entry name" value="SPORULATION-SPECIFIC PROTEIN 22"/>
    <property type="match status" value="1"/>
</dbReference>
<accession>A0AA40DKQ6</accession>
<name>A0AA40DKQ6_9PEZI</name>
<comment type="caution">
    <text evidence="3">The sequence shown here is derived from an EMBL/GenBank/DDBJ whole genome shotgun (WGS) entry which is preliminary data.</text>
</comment>